<protein>
    <submittedName>
        <fullName evidence="1">Uncharacterized protein</fullName>
    </submittedName>
</protein>
<reference evidence="2" key="1">
    <citation type="journal article" date="2020" name="BMC Genomics">
        <title>Correction to: Identification and distribution of gene clusters required for synthesis of sphingolipid metabolism inhibitors in diverse species of the filamentous fungus Fusarium.</title>
        <authorList>
            <person name="Kim H.S."/>
            <person name="Lohmar J.M."/>
            <person name="Busman M."/>
            <person name="Brown D.W."/>
            <person name="Naumann T.A."/>
            <person name="Divon H.H."/>
            <person name="Lysoe E."/>
            <person name="Uhlig S."/>
            <person name="Proctor R.H."/>
        </authorList>
    </citation>
    <scope>NUCLEOTIDE SEQUENCE [LARGE SCALE GENOMIC DNA]</scope>
    <source>
        <strain evidence="2">NRRL 25331</strain>
    </source>
</reference>
<comment type="caution">
    <text evidence="1">The sequence shown here is derived from an EMBL/GenBank/DDBJ whole genome shotgun (WGS) entry which is preliminary data.</text>
</comment>
<dbReference type="Proteomes" id="UP000572754">
    <property type="component" value="Unassembled WGS sequence"/>
</dbReference>
<name>A0A8H5TIH3_FUSCI</name>
<organism evidence="1 2">
    <name type="scientific">Fusarium circinatum</name>
    <name type="common">Pitch canker fungus</name>
    <name type="synonym">Gibberella circinata</name>
    <dbReference type="NCBI Taxonomy" id="48490"/>
    <lineage>
        <taxon>Eukaryota</taxon>
        <taxon>Fungi</taxon>
        <taxon>Dikarya</taxon>
        <taxon>Ascomycota</taxon>
        <taxon>Pezizomycotina</taxon>
        <taxon>Sordariomycetes</taxon>
        <taxon>Hypocreomycetidae</taxon>
        <taxon>Hypocreales</taxon>
        <taxon>Nectriaceae</taxon>
        <taxon>Fusarium</taxon>
        <taxon>Fusarium fujikuroi species complex</taxon>
    </lineage>
</organism>
<evidence type="ECO:0000313" key="1">
    <source>
        <dbReference type="EMBL" id="KAF5670122.1"/>
    </source>
</evidence>
<reference evidence="1 2" key="2">
    <citation type="submission" date="2020-05" db="EMBL/GenBank/DDBJ databases">
        <title>Identification and distribution of gene clusters putatively required for synthesis of sphingolipid metabolism inhibitors in phylogenetically diverse species of the filamentous fungus Fusarium.</title>
        <authorList>
            <person name="Kim H.-S."/>
            <person name="Busman M."/>
            <person name="Brown D.W."/>
            <person name="Divon H."/>
            <person name="Uhlig S."/>
            <person name="Proctor R.H."/>
        </authorList>
    </citation>
    <scope>NUCLEOTIDE SEQUENCE [LARGE SCALE GENOMIC DNA]</scope>
    <source>
        <strain evidence="1 2">NRRL 25331</strain>
    </source>
</reference>
<gene>
    <name evidence="1" type="ORF">FCIRC_9030</name>
</gene>
<accession>A0A8H5TIH3</accession>
<evidence type="ECO:0000313" key="2">
    <source>
        <dbReference type="Proteomes" id="UP000572754"/>
    </source>
</evidence>
<sequence length="312" mass="36148">MASLLSAPLRSLELDHRAVPEFEGLIRAHTQEPYRNLEQLVLAAEVGDEALIAEFIHRHNRLQKLSVTQSYNDRGCSTHFDRILIPGLGKGRFNHLRSLFIQWGGRTKDEDRPHGLFDIPPESLSVIGELTTLEQLCLRCDEERAEFNFETMVRYDIHDPQAHSVWLIDHENLRAHLQNLKNLKLLAIRGDTYCDYTGVEGASLYYNTFTVSHDTLDVVRAHPELEPFVQGQREREWEIAHLSRMLDHAKEYVNVLPKLEWMLCGQRPMKFIRNAEGVIEFDILGFERDECKTYLARVFGLNSEVEEAHMTE</sequence>
<dbReference type="AlphaFoldDB" id="A0A8H5TIH3"/>
<proteinExistence type="predicted"/>
<dbReference type="EMBL" id="JAAQPE010000314">
    <property type="protein sequence ID" value="KAF5670122.1"/>
    <property type="molecule type" value="Genomic_DNA"/>
</dbReference>
<keyword evidence="2" id="KW-1185">Reference proteome</keyword>